<name>A0A135UBR5_9PEZI</name>
<keyword evidence="2" id="KW-1185">Reference proteome</keyword>
<proteinExistence type="predicted"/>
<dbReference type="Proteomes" id="UP000070121">
    <property type="component" value="Unassembled WGS sequence"/>
</dbReference>
<protein>
    <submittedName>
        <fullName evidence="1">Uncharacterized protein</fullName>
    </submittedName>
</protein>
<gene>
    <name evidence="1" type="ORF">CSAL01_02251</name>
</gene>
<comment type="caution">
    <text evidence="1">The sequence shown here is derived from an EMBL/GenBank/DDBJ whole genome shotgun (WGS) entry which is preliminary data.</text>
</comment>
<reference evidence="1 2" key="1">
    <citation type="submission" date="2014-02" db="EMBL/GenBank/DDBJ databases">
        <title>The genome sequence of Colletotrichum salicis CBS 607.94.</title>
        <authorList>
            <person name="Baroncelli R."/>
            <person name="Thon M.R."/>
        </authorList>
    </citation>
    <scope>NUCLEOTIDE SEQUENCE [LARGE SCALE GENOMIC DNA]</scope>
    <source>
        <strain evidence="1 2">CBS 607.94</strain>
    </source>
</reference>
<organism evidence="1 2">
    <name type="scientific">Colletotrichum salicis</name>
    <dbReference type="NCBI Taxonomy" id="1209931"/>
    <lineage>
        <taxon>Eukaryota</taxon>
        <taxon>Fungi</taxon>
        <taxon>Dikarya</taxon>
        <taxon>Ascomycota</taxon>
        <taxon>Pezizomycotina</taxon>
        <taxon>Sordariomycetes</taxon>
        <taxon>Hypocreomycetidae</taxon>
        <taxon>Glomerellales</taxon>
        <taxon>Glomerellaceae</taxon>
        <taxon>Colletotrichum</taxon>
        <taxon>Colletotrichum acutatum species complex</taxon>
    </lineage>
</organism>
<accession>A0A135UBR5</accession>
<sequence length="160" mass="16981">MDADGSRTPQGSPSRCVVICLTLGLLDENTFSVSQRALARPRSSIGIAGAGDRANASDHYSEWLVGWVVHTQRSIAPGPFSSSRKCLAFCRSNLALEQSLRAKGARSSLASIHGLCFCFANVVVFQMTCLNVDSPPPPPLVLRLPLAGEASGLPPTRMVS</sequence>
<evidence type="ECO:0000313" key="1">
    <source>
        <dbReference type="EMBL" id="KXH57836.1"/>
    </source>
</evidence>
<evidence type="ECO:0000313" key="2">
    <source>
        <dbReference type="Proteomes" id="UP000070121"/>
    </source>
</evidence>
<dbReference type="AlphaFoldDB" id="A0A135UBR5"/>
<dbReference type="OrthoDB" id="10589554at2759"/>
<dbReference type="EMBL" id="JFFI01001594">
    <property type="protein sequence ID" value="KXH57836.1"/>
    <property type="molecule type" value="Genomic_DNA"/>
</dbReference>